<organism evidence="2 3">
    <name type="scientific">Mycena albidolilacea</name>
    <dbReference type="NCBI Taxonomy" id="1033008"/>
    <lineage>
        <taxon>Eukaryota</taxon>
        <taxon>Fungi</taxon>
        <taxon>Dikarya</taxon>
        <taxon>Basidiomycota</taxon>
        <taxon>Agaricomycotina</taxon>
        <taxon>Agaricomycetes</taxon>
        <taxon>Agaricomycetidae</taxon>
        <taxon>Agaricales</taxon>
        <taxon>Marasmiineae</taxon>
        <taxon>Mycenaceae</taxon>
        <taxon>Mycena</taxon>
    </lineage>
</organism>
<keyword evidence="3" id="KW-1185">Reference proteome</keyword>
<gene>
    <name evidence="2" type="ORF">DFH08DRAFT_60674</name>
</gene>
<dbReference type="PANTHER" id="PTHR21974">
    <property type="entry name" value="RE15880P"/>
    <property type="match status" value="1"/>
</dbReference>
<feature type="coiled-coil region" evidence="1">
    <location>
        <begin position="108"/>
        <end position="212"/>
    </location>
</feature>
<comment type="caution">
    <text evidence="2">The sequence shown here is derived from an EMBL/GenBank/DDBJ whole genome shotgun (WGS) entry which is preliminary data.</text>
</comment>
<protein>
    <submittedName>
        <fullName evidence="2">Uncharacterized protein</fullName>
    </submittedName>
</protein>
<dbReference type="Proteomes" id="UP001218218">
    <property type="component" value="Unassembled WGS sequence"/>
</dbReference>
<reference evidence="2" key="1">
    <citation type="submission" date="2023-03" db="EMBL/GenBank/DDBJ databases">
        <title>Massive genome expansion in bonnet fungi (Mycena s.s.) driven by repeated elements and novel gene families across ecological guilds.</title>
        <authorList>
            <consortium name="Lawrence Berkeley National Laboratory"/>
            <person name="Harder C.B."/>
            <person name="Miyauchi S."/>
            <person name="Viragh M."/>
            <person name="Kuo A."/>
            <person name="Thoen E."/>
            <person name="Andreopoulos B."/>
            <person name="Lu D."/>
            <person name="Skrede I."/>
            <person name="Drula E."/>
            <person name="Henrissat B."/>
            <person name="Morin E."/>
            <person name="Kohler A."/>
            <person name="Barry K."/>
            <person name="LaButti K."/>
            <person name="Morin E."/>
            <person name="Salamov A."/>
            <person name="Lipzen A."/>
            <person name="Mereny Z."/>
            <person name="Hegedus B."/>
            <person name="Baldrian P."/>
            <person name="Stursova M."/>
            <person name="Weitz H."/>
            <person name="Taylor A."/>
            <person name="Grigoriev I.V."/>
            <person name="Nagy L.G."/>
            <person name="Martin F."/>
            <person name="Kauserud H."/>
        </authorList>
    </citation>
    <scope>NUCLEOTIDE SEQUENCE</scope>
    <source>
        <strain evidence="2">CBHHK002</strain>
    </source>
</reference>
<name>A0AAD7A9X4_9AGAR</name>
<evidence type="ECO:0000313" key="3">
    <source>
        <dbReference type="Proteomes" id="UP001218218"/>
    </source>
</evidence>
<dbReference type="AlphaFoldDB" id="A0AAD7A9X4"/>
<sequence>MSTIDTILQNSPYHARLLGPGLPSYSPPTPMSTVDTVLENSPYHARLLRQIAELEYVPAALQEQETHIAGLKTDSAALVPKIAGLERKTKKERMEHELQRDNSTGRFMAKLTGRKEKFDAKASKEEREWIEAMEAEMQAKKEQEVVHTMLAEAKAVRADLQDKLQVYNQTKQELAALYSKIFDGPTPAYPEDDQLEYQVQQAQNRCNEIQASLTRESHIVSLLQSANTALQACNSKIQQALKYSKWDIVGGGVKSDMMERNALTAAEVHATLAQIFIQQAIMASPQVQAIGEITISNGSFLSDIVFDNIFTDLAFHDKIKKSARSVEAGQLNLTNQLNLARARTDSIGADLKTAADVLAHAQGALAEFRRDVFDRPFGEVPMEGEGDALPES</sequence>
<accession>A0AAD7A9X4</accession>
<keyword evidence="1" id="KW-0175">Coiled coil</keyword>
<dbReference type="PANTHER" id="PTHR21974:SF2">
    <property type="entry name" value="RE15880P"/>
    <property type="match status" value="1"/>
</dbReference>
<evidence type="ECO:0000256" key="1">
    <source>
        <dbReference type="SAM" id="Coils"/>
    </source>
</evidence>
<evidence type="ECO:0000313" key="2">
    <source>
        <dbReference type="EMBL" id="KAJ7353150.1"/>
    </source>
</evidence>
<proteinExistence type="predicted"/>
<dbReference type="EMBL" id="JARIHO010000011">
    <property type="protein sequence ID" value="KAJ7353150.1"/>
    <property type="molecule type" value="Genomic_DNA"/>
</dbReference>